<evidence type="ECO:0000313" key="1">
    <source>
        <dbReference type="EMBL" id="TDG13563.1"/>
    </source>
</evidence>
<dbReference type="PANTHER" id="PTHR35175:SF2">
    <property type="entry name" value="DUF1289 DOMAIN-CONTAINING PROTEIN"/>
    <property type="match status" value="1"/>
</dbReference>
<protein>
    <submittedName>
        <fullName evidence="1">DUF1289 domain-containing protein</fullName>
    </submittedName>
</protein>
<dbReference type="PANTHER" id="PTHR35175">
    <property type="entry name" value="DUF1289 DOMAIN-CONTAINING PROTEIN"/>
    <property type="match status" value="1"/>
</dbReference>
<reference evidence="1 2" key="1">
    <citation type="submission" date="2019-03" db="EMBL/GenBank/DDBJ databases">
        <title>Seongchinamella monodicae gen. nov., sp. nov., a novel member of the Gammaproteobacteria isolated from a tidal mudflat of beach.</title>
        <authorList>
            <person name="Yang H.G."/>
            <person name="Kang J.W."/>
            <person name="Lee S.D."/>
        </authorList>
    </citation>
    <scope>NUCLEOTIDE SEQUENCE [LARGE SCALE GENOMIC DNA]</scope>
    <source>
        <strain evidence="1 2">GH4-78</strain>
    </source>
</reference>
<name>A0A4R5LRQ6_9GAMM</name>
<proteinExistence type="predicted"/>
<sequence length="64" mass="7301">MVNSNDVPSPCVSICVLDDEDICQGCFRSAEEITEWFMETPERKQEILEKAIARRKESSPIRLG</sequence>
<accession>A0A4R5LRQ6</accession>
<comment type="caution">
    <text evidence="1">The sequence shown here is derived from an EMBL/GenBank/DDBJ whole genome shotgun (WGS) entry which is preliminary data.</text>
</comment>
<organism evidence="1 2">
    <name type="scientific">Seongchinamella unica</name>
    <dbReference type="NCBI Taxonomy" id="2547392"/>
    <lineage>
        <taxon>Bacteria</taxon>
        <taxon>Pseudomonadati</taxon>
        <taxon>Pseudomonadota</taxon>
        <taxon>Gammaproteobacteria</taxon>
        <taxon>Cellvibrionales</taxon>
        <taxon>Halieaceae</taxon>
        <taxon>Seongchinamella</taxon>
    </lineage>
</organism>
<dbReference type="OrthoDB" id="9811423at2"/>
<keyword evidence="2" id="KW-1185">Reference proteome</keyword>
<gene>
    <name evidence="1" type="ORF">E2F43_08515</name>
</gene>
<dbReference type="InterPro" id="IPR010710">
    <property type="entry name" value="DUF1289"/>
</dbReference>
<evidence type="ECO:0000313" key="2">
    <source>
        <dbReference type="Proteomes" id="UP000295554"/>
    </source>
</evidence>
<dbReference type="AlphaFoldDB" id="A0A4R5LRQ6"/>
<dbReference type="EMBL" id="SMSE01000002">
    <property type="protein sequence ID" value="TDG13563.1"/>
    <property type="molecule type" value="Genomic_DNA"/>
</dbReference>
<dbReference type="Pfam" id="PF06945">
    <property type="entry name" value="DUF1289"/>
    <property type="match status" value="1"/>
</dbReference>
<dbReference type="Proteomes" id="UP000295554">
    <property type="component" value="Unassembled WGS sequence"/>
</dbReference>